<protein>
    <recommendedName>
        <fullName evidence="9">Transcription factor domain-containing protein</fullName>
    </recommendedName>
</protein>
<gene>
    <name evidence="7" type="ORF">DL546_001429</name>
</gene>
<evidence type="ECO:0000256" key="2">
    <source>
        <dbReference type="ARBA" id="ARBA00022723"/>
    </source>
</evidence>
<sequence>MVPFLLNCTDTSVTSVNDILADEPEKDVGKSDAAWQNTVMPDIIRDDYTIDPRLLFTGLDIPAHDDLGEDGFEGRTVPASFIVNGPSRLMSELLDFLRRHPGVGKDMDRVSLQNFFSNENCEKFVSTAYRRRHYHSPVIHWATLDLEKIAPPLLLALVLTGATYSLWHETDSDDNRFPQRLQTLEILQAAYLVNYLHISMNDVDMRRRVMTKRHPTLVMYVTELRLSCSQHTAGEMTQEFIFRESCVRLGTWTFLTDALLTLFFNNPPTMTLPGLRCDMPCSEEIWDAETLNVTEVPLSGFDLNRLIRGLLNEGEWSSDTAAMYESLSVQQLHAAIFAMQPMIFTWHTMLRPTAVAQALLCGLQQWRRLWDTAIDRVDVSQRQWLGVVRHAPEIAWLSLRTVQVMMEGKDRDSKYLQRIATYDLTDFHQFIRTHGTIRETNKNISRG</sequence>
<evidence type="ECO:0000256" key="1">
    <source>
        <dbReference type="ARBA" id="ARBA00004123"/>
    </source>
</evidence>
<dbReference type="OrthoDB" id="3945418at2759"/>
<dbReference type="AlphaFoldDB" id="A0A420Y099"/>
<organism evidence="7 8">
    <name type="scientific">Coniochaeta pulveracea</name>
    <dbReference type="NCBI Taxonomy" id="177199"/>
    <lineage>
        <taxon>Eukaryota</taxon>
        <taxon>Fungi</taxon>
        <taxon>Dikarya</taxon>
        <taxon>Ascomycota</taxon>
        <taxon>Pezizomycotina</taxon>
        <taxon>Sordariomycetes</taxon>
        <taxon>Sordariomycetidae</taxon>
        <taxon>Coniochaetales</taxon>
        <taxon>Coniochaetaceae</taxon>
        <taxon>Coniochaeta</taxon>
    </lineage>
</organism>
<name>A0A420Y099_9PEZI</name>
<dbReference type="GO" id="GO:0000981">
    <property type="term" value="F:DNA-binding transcription factor activity, RNA polymerase II-specific"/>
    <property type="evidence" value="ECO:0007669"/>
    <property type="project" value="InterPro"/>
</dbReference>
<comment type="subcellular location">
    <subcellularLocation>
        <location evidence="1">Nucleus</location>
    </subcellularLocation>
</comment>
<keyword evidence="2" id="KW-0479">Metal-binding</keyword>
<dbReference type="GO" id="GO:0000785">
    <property type="term" value="C:chromatin"/>
    <property type="evidence" value="ECO:0007669"/>
    <property type="project" value="TreeGrafter"/>
</dbReference>
<dbReference type="PANTHER" id="PTHR40626:SF1">
    <property type="entry name" value="TRANSCRIPTION FACTOR WITH C2H2 AND ZN(2)-CYS(6) DNA BINDING DOMAIN (EUROFUNG)"/>
    <property type="match status" value="1"/>
</dbReference>
<evidence type="ECO:0000313" key="7">
    <source>
        <dbReference type="EMBL" id="RKU41351.1"/>
    </source>
</evidence>
<dbReference type="GO" id="GO:0005634">
    <property type="term" value="C:nucleus"/>
    <property type="evidence" value="ECO:0007669"/>
    <property type="project" value="UniProtKB-SubCell"/>
</dbReference>
<keyword evidence="4" id="KW-0863">Zinc-finger</keyword>
<accession>A0A420Y099</accession>
<comment type="caution">
    <text evidence="7">The sequence shown here is derived from an EMBL/GenBank/DDBJ whole genome shotgun (WGS) entry which is preliminary data.</text>
</comment>
<keyword evidence="6" id="KW-0539">Nucleus</keyword>
<evidence type="ECO:0000256" key="6">
    <source>
        <dbReference type="ARBA" id="ARBA00023242"/>
    </source>
</evidence>
<dbReference type="EMBL" id="QVQW01000076">
    <property type="protein sequence ID" value="RKU41351.1"/>
    <property type="molecule type" value="Genomic_DNA"/>
</dbReference>
<dbReference type="GO" id="GO:0008270">
    <property type="term" value="F:zinc ion binding"/>
    <property type="evidence" value="ECO:0007669"/>
    <property type="project" value="UniProtKB-KW"/>
</dbReference>
<evidence type="ECO:0000313" key="8">
    <source>
        <dbReference type="Proteomes" id="UP000275385"/>
    </source>
</evidence>
<evidence type="ECO:0000256" key="4">
    <source>
        <dbReference type="ARBA" id="ARBA00022771"/>
    </source>
</evidence>
<keyword evidence="5" id="KW-0862">Zinc</keyword>
<dbReference type="PANTHER" id="PTHR40626">
    <property type="entry name" value="MIP31509P"/>
    <property type="match status" value="1"/>
</dbReference>
<dbReference type="STRING" id="177199.A0A420Y099"/>
<dbReference type="InterPro" id="IPR051059">
    <property type="entry name" value="VerF-like"/>
</dbReference>
<dbReference type="GO" id="GO:0000978">
    <property type="term" value="F:RNA polymerase II cis-regulatory region sequence-specific DNA binding"/>
    <property type="evidence" value="ECO:0007669"/>
    <property type="project" value="InterPro"/>
</dbReference>
<evidence type="ECO:0000256" key="3">
    <source>
        <dbReference type="ARBA" id="ARBA00022737"/>
    </source>
</evidence>
<reference evidence="7 8" key="1">
    <citation type="submission" date="2018-08" db="EMBL/GenBank/DDBJ databases">
        <title>Draft genome of the lignicolous fungus Coniochaeta pulveracea.</title>
        <authorList>
            <person name="Borstlap C.J."/>
            <person name="De Witt R.N."/>
            <person name="Botha A."/>
            <person name="Volschenk H."/>
        </authorList>
    </citation>
    <scope>NUCLEOTIDE SEQUENCE [LARGE SCALE GENOMIC DNA]</scope>
    <source>
        <strain evidence="7 8">CAB683</strain>
    </source>
</reference>
<dbReference type="Proteomes" id="UP000275385">
    <property type="component" value="Unassembled WGS sequence"/>
</dbReference>
<keyword evidence="3" id="KW-0677">Repeat</keyword>
<keyword evidence="8" id="KW-1185">Reference proteome</keyword>
<proteinExistence type="predicted"/>
<evidence type="ECO:0000256" key="5">
    <source>
        <dbReference type="ARBA" id="ARBA00022833"/>
    </source>
</evidence>
<evidence type="ECO:0008006" key="9">
    <source>
        <dbReference type="Google" id="ProtNLM"/>
    </source>
</evidence>